<dbReference type="SMART" id="SM00146">
    <property type="entry name" value="PI3Kc"/>
    <property type="match status" value="1"/>
</dbReference>
<dbReference type="SUPFAM" id="SSF56112">
    <property type="entry name" value="Protein kinase-like (PK-like)"/>
    <property type="match status" value="1"/>
</dbReference>
<evidence type="ECO:0000259" key="4">
    <source>
        <dbReference type="PROSITE" id="PS50290"/>
    </source>
</evidence>
<dbReference type="Pfam" id="PF02259">
    <property type="entry name" value="FAT"/>
    <property type="match status" value="1"/>
</dbReference>
<feature type="compositionally biased region" description="Low complexity" evidence="3">
    <location>
        <begin position="504"/>
        <end position="532"/>
    </location>
</feature>
<dbReference type="InterPro" id="IPR003152">
    <property type="entry name" value="FATC_dom"/>
</dbReference>
<feature type="domain" description="PI3K/PI4K catalytic" evidence="4">
    <location>
        <begin position="3493"/>
        <end position="3818"/>
    </location>
</feature>
<feature type="compositionally biased region" description="Polar residues" evidence="3">
    <location>
        <begin position="3261"/>
        <end position="3280"/>
    </location>
</feature>
<dbReference type="Proteomes" id="UP001367676">
    <property type="component" value="Unassembled WGS sequence"/>
</dbReference>
<dbReference type="InterPro" id="IPR046807">
    <property type="entry name" value="Tra1_central"/>
</dbReference>
<dbReference type="InterPro" id="IPR016024">
    <property type="entry name" value="ARM-type_fold"/>
</dbReference>
<name>A0AAN9T833_9HEMI</name>
<dbReference type="InterPro" id="IPR050517">
    <property type="entry name" value="DDR_Repair_Kinase"/>
</dbReference>
<dbReference type="GO" id="GO:0005634">
    <property type="term" value="C:nucleus"/>
    <property type="evidence" value="ECO:0007669"/>
    <property type="project" value="TreeGrafter"/>
</dbReference>
<gene>
    <name evidence="7" type="ORF">V9T40_012863</name>
</gene>
<feature type="region of interest" description="Disordered" evidence="3">
    <location>
        <begin position="2026"/>
        <end position="2045"/>
    </location>
</feature>
<feature type="coiled-coil region" evidence="2">
    <location>
        <begin position="467"/>
        <end position="504"/>
    </location>
</feature>
<dbReference type="Pfam" id="PF20206">
    <property type="entry name" value="Tra1_ring"/>
    <property type="match status" value="1"/>
</dbReference>
<evidence type="ECO:0000313" key="7">
    <source>
        <dbReference type="EMBL" id="KAK7576577.1"/>
    </source>
</evidence>
<evidence type="ECO:0000259" key="6">
    <source>
        <dbReference type="PROSITE" id="PS51190"/>
    </source>
</evidence>
<dbReference type="PANTHER" id="PTHR11139">
    <property type="entry name" value="ATAXIA TELANGIECTASIA MUTATED ATM -RELATED"/>
    <property type="match status" value="1"/>
</dbReference>
<dbReference type="GO" id="GO:0000124">
    <property type="term" value="C:SAGA complex"/>
    <property type="evidence" value="ECO:0007669"/>
    <property type="project" value="TreeGrafter"/>
</dbReference>
<organism evidence="7 8">
    <name type="scientific">Parthenolecanium corni</name>
    <dbReference type="NCBI Taxonomy" id="536013"/>
    <lineage>
        <taxon>Eukaryota</taxon>
        <taxon>Metazoa</taxon>
        <taxon>Ecdysozoa</taxon>
        <taxon>Arthropoda</taxon>
        <taxon>Hexapoda</taxon>
        <taxon>Insecta</taxon>
        <taxon>Pterygota</taxon>
        <taxon>Neoptera</taxon>
        <taxon>Paraneoptera</taxon>
        <taxon>Hemiptera</taxon>
        <taxon>Sternorrhyncha</taxon>
        <taxon>Coccoidea</taxon>
        <taxon>Coccidae</taxon>
        <taxon>Parthenolecanium</taxon>
    </lineage>
</organism>
<dbReference type="InterPro" id="IPR014009">
    <property type="entry name" value="PIK_FAT"/>
</dbReference>
<dbReference type="SMART" id="SM01343">
    <property type="entry name" value="FATC"/>
    <property type="match status" value="1"/>
</dbReference>
<dbReference type="SUPFAM" id="SSF48371">
    <property type="entry name" value="ARM repeat"/>
    <property type="match status" value="3"/>
</dbReference>
<feature type="domain" description="FAT" evidence="5">
    <location>
        <begin position="2671"/>
        <end position="3242"/>
    </location>
</feature>
<evidence type="ECO:0000313" key="8">
    <source>
        <dbReference type="Proteomes" id="UP001367676"/>
    </source>
</evidence>
<evidence type="ECO:0000256" key="2">
    <source>
        <dbReference type="SAM" id="Coils"/>
    </source>
</evidence>
<keyword evidence="8" id="KW-1185">Reference proteome</keyword>
<evidence type="ECO:0000259" key="5">
    <source>
        <dbReference type="PROSITE" id="PS51189"/>
    </source>
</evidence>
<proteinExistence type="inferred from homology"/>
<dbReference type="InterPro" id="IPR000403">
    <property type="entry name" value="PI3/4_kinase_cat_dom"/>
</dbReference>
<sequence length="3854" mass="442106">MVFLTEADMNIYRSYVTMIGEPGSKDESKLQAAQEINENLELISNSPQYQIFLEHMLRTFIKVMMDGQPQFISEHGIHQLRKIMLEIIYRLPNNEYLRPHVDSLVTLCIKIIEIDNEEVVLVCMRIIIELTKNFRPAYNNMITSFLQFARKVYNELPDRVNDIFKIRQPIQVKDLYELDLESLLNETYTITTVECSKGFNNEGKPVLEQYTIIPRGSLSLKALQELPIIIVLLYQLYKENIKQELVECIPNVIRSLTLRPLPEVMEDKNFSKEVFVDFMSAQIRTLSFLAYITRIYQDIVTRNHKMMVEGMLNMLKLCPKEVTGLRRDLFIASRHILSTELRNMFIPHVDELFDENVLLNKGWTTRETLRPLAYSTLADFVHHIRAHLSMGTIVKAVQLYSLNVHDESLPTGIETMSCKLLLNLVECIQQHSKNDPNSLNEQAGYLLLAKILKVCVLKFKIIVKLHIPFLQNRIKQMQQQQQQLQQQQLQQQQLQQQQQQQSSQSQNTQSQTSSSEQASTQSQSQNSTAALSETSTDKSEDMKYLQFCSDINSADKKEAGKMEKKIGFPLTQPPNYTVTDCKCLVRTLTCTIKSATFACIGLKTSSEEEPRKIIVFAPREVNLYIRLIKWALQAFDIYTMTVPGMVQNVRLTNQARARSKEEIEVLEHFNGIFTSLHPQTFREIFSCSIKYLVDRIAVNPSLIFINDTFLANRETSTIYATIMVEYLLNRMSEMGEENQDRSNLYLKLFKTVFDSVSTFSAENEHMLRPYLHQIVNKSMETAMTAKEPYNYFLLLRALFRSIGGGSHDLLYQEFLPLLPTLLQGLNCLQSGLHKQHMKDLFVELCLTVPVRLSSLLPYLPMLMDPLVSALNGSPTLISQGLRTLELCVDNLQPDFLYDHIQPVRADLMQALWRSLHNTTDQVAHVAFRVLGKLGGGNRKMMNEPQKLDYQTNRTNNPAVVVQFVDYSMPINLCLQKIVETAVNALKVTTTDTFYRRQCWEVLKGFLIASIAAEENSMYRFLSHQSFTEGPISRTQGGLYRFADPVVRNTYINALTGVFVAAATKDLGKIVVPTMVAIVRHYTMVAISQQAGPFPYSRRNQVPENYMDSLILAEAIATVMGYEEKELCKPGRLALAVMLSTASTILGSKKRACELPLMEYLVEKVCALCYERPWYAKLGGCEAIRFLYTKMAINWVYKHLYTFVKAQLFVMMDLSGEVSNGAIDRAKGNLEEMVKRCAVLVDPNVDADLAAVQKKALIEVTYELTRQVTSPNDYLREEAMRLLRVFAEVQNRSVTEVMECHKNVLVDIIPPKKHLLRHQAANAQIGLMEGNTFCTTLVPRLFTLDLNIPEHKMFFQEVCNVCDVNDTNLSKLPCYKSIPSLIPLRKAAMRALSACHYVPNVSEKIFNSLYQALERSDPELQEAAFQCMKNFRTGSSVDLSMVHEVMRPLLSTFCDYRNINVSGARRLCYLVQLFPTSFKEKLCEQLLSHMQHFFDTLIQQQRSGVKTDTKDTEQIITIIIDIFYHVPAARPRFIEILCLLIFQSEKTLKLGRCSPYHEPLIRFLLKYPLETIVLVLQEKYMKEYEWASYLFFMLKHNTGKPFRDVFDKPEIVEMLASLIDIFSKQDNSLTTDEKAAIRYHAIKTLSIIIKFNDQWLAPQNKITSILIKIWTDSDSYQEIFVNITAIPHTHWNEPKLIVSVLLHYFTYHPLKIDLLFRLMAAFSHRFTSDFQFLKTFLVQTVAQSYTVEWKRSAFLNFCDLFHQPSISEDLKARILQYIIIPCFTVSFERGEGERLITASNKPFQETGDNLVTTFLVRLVEKVKNTGCSDSIRILLQQLACVIVEYASHYLNTSKSEGNRLRILMEFVWPCLSGKKCTDSITEYHGHLLLCHIISKMAIHKKIVLQVFRSLLKANALEVRPIVRHALDILTPILPLRMDDGYRMLTQWTKKILLEEGHSMPQLVHILQLIVRHYKVYYPVRHRLIHNLVHSIQRLTVNTSPSLDYRKLAVDLCEVMIKWELQRIKNESDSTEGDAMTSGDSLKRPGEFPSVQARKRFAAGTTTPVATSTYTEESDSAKPIDRLHADAIMNYLTRIACQVNEMTTTSGTIGDQLARRCLSIIKTALKSDIWPENNIDIRLQWVDKLLCSLSSPNPNIGNICTALELVTFVFSVMKKEDVLALCKLLQNGICLCISSPNPKVIRYVHALISRLMIIFPVEPQTSTIPSKYDDLDKIYSCVAKVILDGLATYEKNANATATSLYGAIMLMKAGCSNNQCYVDRFTSSFVRVIQRLAREHNGTSNVETIGVTELLTYCLDVLKNRVSVMKIEIRKIFIANIITGLIERTTDAKLMKALCKLLEDWMVGGKNSGYCGPNVQEKSVLLVKMMQCIEKRFPDLNCQFLDIIYNIYKDEIVKPTELMLKLEVAFLSGLRCTNPQIRSKFFELLDSSVPRKLIFRLLYIVSSQNWEGMSQHYWLKQCVELILVTCVADDRIQLDSGSGILPSITSAIDRADPEEKAHLVRYFAVKEEQSETASISSVDTSMDEMDLEMADSVSQSSIELLNNSSGETLAQLVSRQIKFLESIKSFKTCDFLKAAAQLCHMDTSLTEQVWLNMFPQLWKILHDRERTELIGEISPFMASGSHVGQKDTHPSAICTFYEGLALCNPPVTLKPRVMTYLGKSHNLWHRVTLTLEKMTIESNFFRDKQFPSNDCYDFEPETIPQQDIIDSLADMYYALCEEDMFCGLWQKHAKHNETIIALTYEQQGFFEQALGAYELVLGRARQTYSNMPSPISLISEQRLWERQWIRCTKELNQWDHLLDYTQTKNLSNPVLILESAWRVPDWNLMKEALSQVDMAYPGILTWKEDLYKGFLAICHPEDTLLHLVERYVEQASVQCIKEWRKLPHVVSHVHIHLLQAAQQIIELQEAYQIHQSLLHGRSSTSSLHDIKAIVKTWRNRLPVISDDLSHWSDIFTWRQHHYQFVTQHYNSNQDQSTKQHSILGVHASAQAIIHFGKIARKQNLTAVCLDSLTRLYTIPSVPIVDCFQKISQQVKCYLQMAAQSGKAEIQEGLDAIEYTNKRYLTREMTAEFYALKGMLLAQLGRSEEANRAFSVAVQMHDTLVKGWALWGDFMEQQFTKTTPPNISTGVSAVTCFLHACRNQNESRSRKYLAKVLWLLTYDDEKFSLTEAVDKYSVGVPPSLWLPWIPQLLTCLGRNEGKYIVNLISQVGRMFPQAVYFPIRTMYFTQKIEQRERYKSAERAAGRQNENSGPSGIESQSQGSSHDSLGPIKATPAMLRCSKIMQLQREIHPTILLSLEGIVDQMVWFRENWCEEVLRQLRLGLAKCYTLAFENRGAVNDANISVSTHNFLKKLVSTFGIGLETNTMSTVFGNAGSESLARRTQITISDPVFQTMKQKFADDFDFSVPGAMKLHNFISKLKKWIRLLENKITGLPKSFLIEEKCRFLSNFSLQTAEIELPGEFLLPKHSHYYVRIARFMPRVEIVEKHNTATRRLYIRGHNGKIYAYLIMQESGMGDARREEIVLQLMRMLNHYLSKQKETSRRFLNYTVSRVVAVSPQLRLVEDNPASLSLLDICKQMCAKKNVQYDEPLTKYYDRLAFIQARGGKTSHQVLRDILMEVQISHIPPTLLKNWALEIYKTPTDYWTFRKMITLQLSLSCFAEYVFHLTRLNPDMIFIHQDSGLINVSYFKFDVDDSKSELDGNRAVPFRLTPNLTELITEIGICGPLIASMIATARCFSYPNFKLQTILRALLRDEMITSYKRKLEEEKEVPVDDLNNPPADVPGEKIVTMVTKSVDSIMKRLWSLTNFDDADSKVVRLVNAAKNVDNLCRMDPAWHPWL</sequence>
<dbReference type="PROSITE" id="PS51190">
    <property type="entry name" value="FATC"/>
    <property type="match status" value="1"/>
</dbReference>
<dbReference type="InterPro" id="IPR046805">
    <property type="entry name" value="Tra1_ring"/>
</dbReference>
<dbReference type="PROSITE" id="PS50290">
    <property type="entry name" value="PI3_4_KINASE_3"/>
    <property type="match status" value="1"/>
</dbReference>
<dbReference type="CDD" id="cd05163">
    <property type="entry name" value="PIKK_TRRAP"/>
    <property type="match status" value="1"/>
</dbReference>
<dbReference type="GO" id="GO:0006281">
    <property type="term" value="P:DNA repair"/>
    <property type="evidence" value="ECO:0007669"/>
    <property type="project" value="TreeGrafter"/>
</dbReference>
<feature type="domain" description="FATC" evidence="6">
    <location>
        <begin position="3822"/>
        <end position="3854"/>
    </location>
</feature>
<protein>
    <recommendedName>
        <fullName evidence="9">Transformation/transcription domain-associated protein</fullName>
    </recommendedName>
</protein>
<dbReference type="InterPro" id="IPR003151">
    <property type="entry name" value="PIK-rel_kinase_FAT"/>
</dbReference>
<dbReference type="InterPro" id="IPR011009">
    <property type="entry name" value="Kinase-like_dom_sf"/>
</dbReference>
<accession>A0AAN9T833</accession>
<evidence type="ECO:0008006" key="9">
    <source>
        <dbReference type="Google" id="ProtNLM"/>
    </source>
</evidence>
<comment type="caution">
    <text evidence="7">The sequence shown here is derived from an EMBL/GenBank/DDBJ whole genome shotgun (WGS) entry which is preliminary data.</text>
</comment>
<feature type="region of interest" description="Disordered" evidence="3">
    <location>
        <begin position="3252"/>
        <end position="3282"/>
    </location>
</feature>
<dbReference type="EMBL" id="JBBCAQ010000036">
    <property type="protein sequence ID" value="KAK7576577.1"/>
    <property type="molecule type" value="Genomic_DNA"/>
</dbReference>
<dbReference type="PANTHER" id="PTHR11139:SF1">
    <property type="entry name" value="TRANSFORMATION_TRANSCRIPTION DOMAIN-ASSOCIATED PROTEIN"/>
    <property type="match status" value="1"/>
</dbReference>
<reference evidence="7 8" key="1">
    <citation type="submission" date="2024-03" db="EMBL/GenBank/DDBJ databases">
        <title>Adaptation during the transition from Ophiocordyceps entomopathogen to insect associate is accompanied by gene loss and intensified selection.</title>
        <authorList>
            <person name="Ward C.M."/>
            <person name="Onetto C.A."/>
            <person name="Borneman A.R."/>
        </authorList>
    </citation>
    <scope>NUCLEOTIDE SEQUENCE [LARGE SCALE GENOMIC DNA]</scope>
    <source>
        <strain evidence="7">AWRI1</strain>
        <tissue evidence="7">Single Adult Female</tissue>
    </source>
</reference>
<dbReference type="GO" id="GO:0006355">
    <property type="term" value="P:regulation of DNA-templated transcription"/>
    <property type="evidence" value="ECO:0007669"/>
    <property type="project" value="TreeGrafter"/>
</dbReference>
<dbReference type="GO" id="GO:0035267">
    <property type="term" value="C:NuA4 histone acetyltransferase complex"/>
    <property type="evidence" value="ECO:0007669"/>
    <property type="project" value="TreeGrafter"/>
</dbReference>
<dbReference type="Pfam" id="PF20175">
    <property type="entry name" value="Tra1_central"/>
    <property type="match status" value="1"/>
</dbReference>
<evidence type="ECO:0000256" key="3">
    <source>
        <dbReference type="SAM" id="MobiDB-lite"/>
    </source>
</evidence>
<comment type="similarity">
    <text evidence="1">Belongs to the PI3/PI4-kinase family. TRA1 subfamily.</text>
</comment>
<evidence type="ECO:0000256" key="1">
    <source>
        <dbReference type="ARBA" id="ARBA00007234"/>
    </source>
</evidence>
<dbReference type="Pfam" id="PF00454">
    <property type="entry name" value="PI3_PI4_kinase"/>
    <property type="match status" value="1"/>
</dbReference>
<dbReference type="PROSITE" id="PS51189">
    <property type="entry name" value="FAT"/>
    <property type="match status" value="1"/>
</dbReference>
<feature type="region of interest" description="Disordered" evidence="3">
    <location>
        <begin position="504"/>
        <end position="537"/>
    </location>
</feature>
<keyword evidence="2" id="KW-0175">Coiled coil</keyword>